<sequence length="309" mass="32330">MKFFILSLIVCCFVIQSTNGFSSGLLIAITNAASPNFCPCIDDLICIPLNGSLNFDFCVNVKNISNCNGLIHGFTECETCTNNGLTFCPGSAGFTNAALPFSGGTCTNNALLTCAWLPSQNDTITSPTECPASVCKTLDCIPSNECFGEVPLCFLPEANNCDDCDPCTLDFCDVLDPTNCICAFFPIIPPPPGCPSITTGTTGTTGITGTTGTTETTGTCPADDDDDDDGNGEKITICHKPETNAEHTIEVDTSAVPAHLGHGDSMGSCESAQSARAFNSYVRSGVSSARLLLFNFIYMMCAVAVTAAV</sequence>
<keyword evidence="2" id="KW-1133">Transmembrane helix</keyword>
<comment type="caution">
    <text evidence="3">The sequence shown here is derived from an EMBL/GenBank/DDBJ whole genome shotgun (WGS) entry which is preliminary data.</text>
</comment>
<feature type="transmembrane region" description="Helical" evidence="2">
    <location>
        <begin position="289"/>
        <end position="308"/>
    </location>
</feature>
<keyword evidence="2" id="KW-0812">Transmembrane</keyword>
<feature type="compositionally biased region" description="Low complexity" evidence="1">
    <location>
        <begin position="205"/>
        <end position="221"/>
    </location>
</feature>
<proteinExistence type="predicted"/>
<feature type="region of interest" description="Disordered" evidence="1">
    <location>
        <begin position="205"/>
        <end position="226"/>
    </location>
</feature>
<organism evidence="3">
    <name type="scientific">marine sediment metagenome</name>
    <dbReference type="NCBI Taxonomy" id="412755"/>
    <lineage>
        <taxon>unclassified sequences</taxon>
        <taxon>metagenomes</taxon>
        <taxon>ecological metagenomes</taxon>
    </lineage>
</organism>
<reference evidence="3" key="1">
    <citation type="journal article" date="2015" name="Nature">
        <title>Complex archaea that bridge the gap between prokaryotes and eukaryotes.</title>
        <authorList>
            <person name="Spang A."/>
            <person name="Saw J.H."/>
            <person name="Jorgensen S.L."/>
            <person name="Zaremba-Niedzwiedzka K."/>
            <person name="Martijn J."/>
            <person name="Lind A.E."/>
            <person name="van Eijk R."/>
            <person name="Schleper C."/>
            <person name="Guy L."/>
            <person name="Ettema T.J."/>
        </authorList>
    </citation>
    <scope>NUCLEOTIDE SEQUENCE</scope>
</reference>
<dbReference type="EMBL" id="LAZR01014082">
    <property type="protein sequence ID" value="KKM19037.1"/>
    <property type="molecule type" value="Genomic_DNA"/>
</dbReference>
<protein>
    <submittedName>
        <fullName evidence="3">Uncharacterized protein</fullName>
    </submittedName>
</protein>
<name>A0A0F9HV87_9ZZZZ</name>
<keyword evidence="2" id="KW-0472">Membrane</keyword>
<dbReference type="AlphaFoldDB" id="A0A0F9HV87"/>
<gene>
    <name evidence="3" type="ORF">LCGC14_1659680</name>
</gene>
<accession>A0A0F9HV87</accession>
<evidence type="ECO:0000256" key="1">
    <source>
        <dbReference type="SAM" id="MobiDB-lite"/>
    </source>
</evidence>
<evidence type="ECO:0000256" key="2">
    <source>
        <dbReference type="SAM" id="Phobius"/>
    </source>
</evidence>
<evidence type="ECO:0000313" key="3">
    <source>
        <dbReference type="EMBL" id="KKM19037.1"/>
    </source>
</evidence>